<dbReference type="RefSeq" id="WP_166007900.1">
    <property type="nucleotide sequence ID" value="NZ_CP049886.1"/>
</dbReference>
<gene>
    <name evidence="5" type="primary">copZ</name>
    <name evidence="5" type="ORF">G7081_05205</name>
</gene>
<evidence type="ECO:0000256" key="1">
    <source>
        <dbReference type="ARBA" id="ARBA00015313"/>
    </source>
</evidence>
<accession>A0A6G8AN56</accession>
<keyword evidence="6" id="KW-1185">Reference proteome</keyword>
<dbReference type="NCBIfam" id="TIGR00003">
    <property type="entry name" value="copper ion binding protein"/>
    <property type="match status" value="1"/>
</dbReference>
<proteinExistence type="predicted"/>
<dbReference type="InterPro" id="IPR017969">
    <property type="entry name" value="Heavy-metal-associated_CS"/>
</dbReference>
<dbReference type="GO" id="GO:0005507">
    <property type="term" value="F:copper ion binding"/>
    <property type="evidence" value="ECO:0007669"/>
    <property type="project" value="InterPro"/>
</dbReference>
<evidence type="ECO:0000256" key="2">
    <source>
        <dbReference type="ARBA" id="ARBA00022723"/>
    </source>
</evidence>
<dbReference type="FunFam" id="3.30.70.100:FF:000005">
    <property type="entry name" value="Copper-exporting P-type ATPase A"/>
    <property type="match status" value="1"/>
</dbReference>
<evidence type="ECO:0000256" key="3">
    <source>
        <dbReference type="ARBA" id="ARBA00023008"/>
    </source>
</evidence>
<dbReference type="InterPro" id="IPR006122">
    <property type="entry name" value="HMA_Cu_ion-bd"/>
</dbReference>
<evidence type="ECO:0000313" key="5">
    <source>
        <dbReference type="EMBL" id="QIL46511.1"/>
    </source>
</evidence>
<dbReference type="Proteomes" id="UP000500890">
    <property type="component" value="Chromosome"/>
</dbReference>
<evidence type="ECO:0000313" key="6">
    <source>
        <dbReference type="Proteomes" id="UP000500890"/>
    </source>
</evidence>
<dbReference type="NCBIfam" id="NF033794">
    <property type="entry name" value="chaper_CopZ_Eh"/>
    <property type="match status" value="1"/>
</dbReference>
<sequence length="69" mass="7598">MKLTFKVSGMSCEHCVANVEKQLEELDGVKKVKVNLKKETAKVKYDEKEVGIIDLVSAIKNAGYGAEVI</sequence>
<dbReference type="AlphaFoldDB" id="A0A6G8AN56"/>
<dbReference type="Gene3D" id="3.30.70.100">
    <property type="match status" value="1"/>
</dbReference>
<dbReference type="PROSITE" id="PS50846">
    <property type="entry name" value="HMA_2"/>
    <property type="match status" value="1"/>
</dbReference>
<feature type="domain" description="HMA" evidence="4">
    <location>
        <begin position="1"/>
        <end position="67"/>
    </location>
</feature>
<keyword evidence="2" id="KW-0479">Metal-binding</keyword>
<name>A0A6G8AN56_9ENTE</name>
<protein>
    <recommendedName>
        <fullName evidence="1">Copper chaperone CopZ</fullName>
    </recommendedName>
</protein>
<reference evidence="5 6" key="1">
    <citation type="submission" date="2020-03" db="EMBL/GenBank/DDBJ databases">
        <title>Vagococcus sp. nov., isolated from beetles.</title>
        <authorList>
            <person name="Hyun D.-W."/>
            <person name="Bae J.-W."/>
        </authorList>
    </citation>
    <scope>NUCLEOTIDE SEQUENCE [LARGE SCALE GENOMIC DNA]</scope>
    <source>
        <strain evidence="5 6">HDW17A</strain>
    </source>
</reference>
<evidence type="ECO:0000259" key="4">
    <source>
        <dbReference type="PROSITE" id="PS50846"/>
    </source>
</evidence>
<dbReference type="InterPro" id="IPR036163">
    <property type="entry name" value="HMA_dom_sf"/>
</dbReference>
<organism evidence="5 6">
    <name type="scientific">Vagococcus coleopterorum</name>
    <dbReference type="NCBI Taxonomy" id="2714946"/>
    <lineage>
        <taxon>Bacteria</taxon>
        <taxon>Bacillati</taxon>
        <taxon>Bacillota</taxon>
        <taxon>Bacilli</taxon>
        <taxon>Lactobacillales</taxon>
        <taxon>Enterococcaceae</taxon>
        <taxon>Vagococcus</taxon>
    </lineage>
</organism>
<dbReference type="PANTHER" id="PTHR46594:SF4">
    <property type="entry name" value="P-TYPE CATION-TRANSPORTING ATPASE"/>
    <property type="match status" value="1"/>
</dbReference>
<dbReference type="PRINTS" id="PR00942">
    <property type="entry name" value="CUATPASEI"/>
</dbReference>
<dbReference type="InterPro" id="IPR006121">
    <property type="entry name" value="HMA_dom"/>
</dbReference>
<dbReference type="CDD" id="cd00371">
    <property type="entry name" value="HMA"/>
    <property type="match status" value="1"/>
</dbReference>
<dbReference type="Pfam" id="PF00403">
    <property type="entry name" value="HMA"/>
    <property type="match status" value="1"/>
</dbReference>
<dbReference type="SUPFAM" id="SSF55008">
    <property type="entry name" value="HMA, heavy metal-associated domain"/>
    <property type="match status" value="1"/>
</dbReference>
<dbReference type="PANTHER" id="PTHR46594">
    <property type="entry name" value="P-TYPE CATION-TRANSPORTING ATPASE"/>
    <property type="match status" value="1"/>
</dbReference>
<dbReference type="KEGG" id="vah:G7081_05205"/>
<dbReference type="EMBL" id="CP049886">
    <property type="protein sequence ID" value="QIL46511.1"/>
    <property type="molecule type" value="Genomic_DNA"/>
</dbReference>
<dbReference type="PROSITE" id="PS01047">
    <property type="entry name" value="HMA_1"/>
    <property type="match status" value="1"/>
</dbReference>
<keyword evidence="3" id="KW-0186">Copper</keyword>